<feature type="region of interest" description="Disordered" evidence="7">
    <location>
        <begin position="47"/>
        <end position="79"/>
    </location>
</feature>
<feature type="compositionally biased region" description="Low complexity" evidence="7">
    <location>
        <begin position="547"/>
        <end position="556"/>
    </location>
</feature>
<dbReference type="Pfam" id="PF00046">
    <property type="entry name" value="Homeodomain"/>
    <property type="match status" value="1"/>
</dbReference>
<feature type="compositionally biased region" description="Low complexity" evidence="7">
    <location>
        <begin position="564"/>
        <end position="589"/>
    </location>
</feature>
<feature type="region of interest" description="Disordered" evidence="7">
    <location>
        <begin position="540"/>
        <end position="714"/>
    </location>
</feature>
<feature type="compositionally biased region" description="Gly residues" evidence="7">
    <location>
        <begin position="375"/>
        <end position="389"/>
    </location>
</feature>
<keyword evidence="2 5" id="KW-0238">DNA-binding</keyword>
<dbReference type="InterPro" id="IPR001356">
    <property type="entry name" value="HD"/>
</dbReference>
<organism evidence="9 10">
    <name type="scientific">Camelus dromedarius</name>
    <name type="common">Dromedary</name>
    <name type="synonym">Arabian camel</name>
    <dbReference type="NCBI Taxonomy" id="9838"/>
    <lineage>
        <taxon>Eukaryota</taxon>
        <taxon>Metazoa</taxon>
        <taxon>Chordata</taxon>
        <taxon>Craniata</taxon>
        <taxon>Vertebrata</taxon>
        <taxon>Euteleostomi</taxon>
        <taxon>Mammalia</taxon>
        <taxon>Eutheria</taxon>
        <taxon>Laurasiatheria</taxon>
        <taxon>Artiodactyla</taxon>
        <taxon>Tylopoda</taxon>
        <taxon>Camelidae</taxon>
        <taxon>Camelus</taxon>
    </lineage>
</organism>
<dbReference type="GO" id="GO:0030154">
    <property type="term" value="P:cell differentiation"/>
    <property type="evidence" value="ECO:0007669"/>
    <property type="project" value="TreeGrafter"/>
</dbReference>
<dbReference type="InterPro" id="IPR017970">
    <property type="entry name" value="Homeobox_CS"/>
</dbReference>
<dbReference type="Proteomes" id="UP000299084">
    <property type="component" value="Unassembled WGS sequence"/>
</dbReference>
<protein>
    <submittedName>
        <fullName evidence="9">Homeobox protein Nkx-2.4</fullName>
    </submittedName>
</protein>
<gene>
    <name evidence="9" type="ORF">Cadr_000021561</name>
</gene>
<feature type="compositionally biased region" description="Basic and acidic residues" evidence="7">
    <location>
        <begin position="230"/>
        <end position="245"/>
    </location>
</feature>
<evidence type="ECO:0000256" key="1">
    <source>
        <dbReference type="ARBA" id="ARBA00004123"/>
    </source>
</evidence>
<evidence type="ECO:0000256" key="4">
    <source>
        <dbReference type="ARBA" id="ARBA00023242"/>
    </source>
</evidence>
<evidence type="ECO:0000313" key="10">
    <source>
        <dbReference type="Proteomes" id="UP000299084"/>
    </source>
</evidence>
<feature type="compositionally biased region" description="Low complexity" evidence="7">
    <location>
        <begin position="618"/>
        <end position="631"/>
    </location>
</feature>
<dbReference type="CDD" id="cd00086">
    <property type="entry name" value="homeodomain"/>
    <property type="match status" value="1"/>
</dbReference>
<sequence>MLPHAVNTSLLLQARPQPCSTRQLTDPSLDNDKVTCKVLQPPSPVLPAPLALARPGHDSVRREQRPTGGLRAKPGGTLWRKRTRRALHQPARPPPPPVILDLARQSLQENWGLDAQKRGALHTKPRRRPRLVVSDSGARGRGEGWRKQRGVIFARNSQLPPLPFLPALWGGGARGVAAPRLLVPGAAAGPKVAATSGRRIPPARARGPPPGRPPSHVVEPQAHRRLLRVRHPEPHEGLKKRREEAAGGGGARGGVRRAGHYRAGQDGHAGQRGPRGAEGAAAAARPRPPPTTCRRGLEFPTGPWAVLQRRPGQRGRAARLRGRHAGGAAGGAWYGANAGPAYSRQVSGARRRDAGQTEGGGTRRGGRGRGRGDRGGAGGGGVGGGAGAGDRGRGGAWERGERGLGAQGPDGGARGGWVRGARGVGAGAQPEPRWLTRPSPRAPPQFQVHGAVAGVNVAGMGSPTASRTPPSRWRPCTRRGGAQEEAAGALLAGAGLPSWSGASSSRVPVGAEREHLASMIHLTPTQVKIWFQNHRYKMKRQAKDKAAQQLQQEAGLGPPPPSPAGGRARAGQGRQAPPETAGPADARPGARSRPRRRPSWRSCRPSPPALHGPGGGWRPWTPRRPGTTAAACWAPTCSTAGRGDRAGARRGPACGPEGLRATARADGRRARGLCTRRSEGNERVPGTGRLGASGLGVGTATAPGLNDENHAGRL</sequence>
<dbReference type="SUPFAM" id="SSF46689">
    <property type="entry name" value="Homeodomain-like"/>
    <property type="match status" value="1"/>
</dbReference>
<keyword evidence="4 5" id="KW-0539">Nucleus</keyword>
<feature type="DNA-binding region" description="Homeobox" evidence="5">
    <location>
        <begin position="510"/>
        <end position="542"/>
    </location>
</feature>
<dbReference type="GO" id="GO:0000981">
    <property type="term" value="F:DNA-binding transcription factor activity, RNA polymerase II-specific"/>
    <property type="evidence" value="ECO:0007669"/>
    <property type="project" value="InterPro"/>
</dbReference>
<dbReference type="AlphaFoldDB" id="A0A5N4CTM1"/>
<keyword evidence="3 5" id="KW-0371">Homeobox</keyword>
<feature type="region of interest" description="Disordered" evidence="7">
    <location>
        <begin position="344"/>
        <end position="437"/>
    </location>
</feature>
<keyword evidence="10" id="KW-1185">Reference proteome</keyword>
<dbReference type="InterPro" id="IPR009057">
    <property type="entry name" value="Homeodomain-like_sf"/>
</dbReference>
<comment type="caution">
    <text evidence="9">The sequence shown here is derived from an EMBL/GenBank/DDBJ whole genome shotgun (WGS) entry which is preliminary data.</text>
</comment>
<dbReference type="Gene3D" id="1.10.10.60">
    <property type="entry name" value="Homeodomain-like"/>
    <property type="match status" value="1"/>
</dbReference>
<feature type="compositionally biased region" description="Low complexity" evidence="7">
    <location>
        <begin position="191"/>
        <end position="206"/>
    </location>
</feature>
<accession>A0A5N4CTM1</accession>
<evidence type="ECO:0000256" key="2">
    <source>
        <dbReference type="ARBA" id="ARBA00023125"/>
    </source>
</evidence>
<feature type="compositionally biased region" description="Basic and acidic residues" evidence="7">
    <location>
        <begin position="55"/>
        <end position="65"/>
    </location>
</feature>
<dbReference type="PANTHER" id="PTHR24340:SF40">
    <property type="entry name" value="HOMEOBOX PROTEIN NKX-2.4"/>
    <property type="match status" value="1"/>
</dbReference>
<proteinExistence type="predicted"/>
<feature type="region of interest" description="Disordered" evidence="7">
    <location>
        <begin position="191"/>
        <end position="301"/>
    </location>
</feature>
<feature type="compositionally biased region" description="Basic residues" evidence="7">
    <location>
        <begin position="590"/>
        <end position="599"/>
    </location>
</feature>
<dbReference type="InterPro" id="IPR050394">
    <property type="entry name" value="Homeobox_NK-like"/>
</dbReference>
<evidence type="ECO:0000256" key="7">
    <source>
        <dbReference type="SAM" id="MobiDB-lite"/>
    </source>
</evidence>
<dbReference type="EMBL" id="JWIN03000019">
    <property type="protein sequence ID" value="KAB1262182.1"/>
    <property type="molecule type" value="Genomic_DNA"/>
</dbReference>
<evidence type="ECO:0000259" key="8">
    <source>
        <dbReference type="PROSITE" id="PS50071"/>
    </source>
</evidence>
<evidence type="ECO:0000313" key="9">
    <source>
        <dbReference type="EMBL" id="KAB1262182.1"/>
    </source>
</evidence>
<reference evidence="9 10" key="1">
    <citation type="journal article" date="2019" name="Mol. Ecol. Resour.">
        <title>Improving Illumina assemblies with Hi-C and long reads: an example with the North African dromedary.</title>
        <authorList>
            <person name="Elbers J.P."/>
            <person name="Rogers M.F."/>
            <person name="Perelman P.L."/>
            <person name="Proskuryakova A.A."/>
            <person name="Serdyukova N.A."/>
            <person name="Johnson W.E."/>
            <person name="Horin P."/>
            <person name="Corander J."/>
            <person name="Murphy D."/>
            <person name="Burger P.A."/>
        </authorList>
    </citation>
    <scope>NUCLEOTIDE SEQUENCE [LARGE SCALE GENOMIC DNA]</scope>
    <source>
        <strain evidence="9">Drom800</strain>
        <tissue evidence="9">Blood</tissue>
    </source>
</reference>
<feature type="compositionally biased region" description="Low complexity" evidence="7">
    <location>
        <begin position="649"/>
        <end position="662"/>
    </location>
</feature>
<dbReference type="PROSITE" id="PS50071">
    <property type="entry name" value="HOMEOBOX_2"/>
    <property type="match status" value="1"/>
</dbReference>
<dbReference type="GO" id="GO:0005634">
    <property type="term" value="C:nucleus"/>
    <property type="evidence" value="ECO:0007669"/>
    <property type="project" value="UniProtKB-SubCell"/>
</dbReference>
<feature type="domain" description="Homeobox" evidence="8">
    <location>
        <begin position="508"/>
        <end position="541"/>
    </location>
</feature>
<dbReference type="PANTHER" id="PTHR24340">
    <property type="entry name" value="HOMEOBOX PROTEIN NKX"/>
    <property type="match status" value="1"/>
</dbReference>
<evidence type="ECO:0000256" key="3">
    <source>
        <dbReference type="ARBA" id="ARBA00023155"/>
    </source>
</evidence>
<dbReference type="PROSITE" id="PS00027">
    <property type="entry name" value="HOMEOBOX_1"/>
    <property type="match status" value="1"/>
</dbReference>
<feature type="compositionally biased region" description="Low complexity" evidence="7">
    <location>
        <begin position="271"/>
        <end position="285"/>
    </location>
</feature>
<feature type="compositionally biased region" description="Gly residues" evidence="7">
    <location>
        <begin position="403"/>
        <end position="426"/>
    </location>
</feature>
<name>A0A5N4CTM1_CAMDR</name>
<comment type="subcellular location">
    <subcellularLocation>
        <location evidence="1 5 6">Nucleus</location>
    </subcellularLocation>
</comment>
<evidence type="ECO:0000256" key="6">
    <source>
        <dbReference type="RuleBase" id="RU000682"/>
    </source>
</evidence>
<evidence type="ECO:0000256" key="5">
    <source>
        <dbReference type="PROSITE-ProRule" id="PRU00108"/>
    </source>
</evidence>
<feature type="compositionally biased region" description="Gly residues" evidence="7">
    <location>
        <begin position="688"/>
        <end position="697"/>
    </location>
</feature>
<dbReference type="GO" id="GO:0000978">
    <property type="term" value="F:RNA polymerase II cis-regulatory region sequence-specific DNA binding"/>
    <property type="evidence" value="ECO:0007669"/>
    <property type="project" value="TreeGrafter"/>
</dbReference>
<feature type="compositionally biased region" description="Basic and acidic residues" evidence="7">
    <location>
        <begin position="390"/>
        <end position="402"/>
    </location>
</feature>
<dbReference type="SMART" id="SM00389">
    <property type="entry name" value="HOX"/>
    <property type="match status" value="1"/>
</dbReference>